<comment type="caution">
    <text evidence="10">The sequence shown here is derived from an EMBL/GenBank/DDBJ whole genome shotgun (WGS) entry which is preliminary data.</text>
</comment>
<dbReference type="PRINTS" id="PR01908">
    <property type="entry name" value="ADSPHPHTASE"/>
</dbReference>
<gene>
    <name evidence="10" type="ORF">EUX98_g4342</name>
</gene>
<sequence>MHTKHSRPALPSPIDTSYYAPSPSSGTSRFSAHHPPPLPPTEVVPRLFLADISAAETLATFTQLGITHVVSAMTGFVALPLPLPPSQHLQLPLQDNPFAELAAHLPQATAFISQALSNPHARVLVHCMQGISRSSSVVAGYLVATGMHPSEAVQYVKAKRSHADPNPGFVTQLGEYADSLRASSSAHQHQLARSSHHAHPHVSPSSHYAQQPPHTHTHTGHHPSHTSSNWNHPR</sequence>
<name>A0A4S4MU74_9APHY</name>
<organism evidence="10 11">
    <name type="scientific">Antrodiella citrinella</name>
    <dbReference type="NCBI Taxonomy" id="2447956"/>
    <lineage>
        <taxon>Eukaryota</taxon>
        <taxon>Fungi</taxon>
        <taxon>Dikarya</taxon>
        <taxon>Basidiomycota</taxon>
        <taxon>Agaricomycotina</taxon>
        <taxon>Agaricomycetes</taxon>
        <taxon>Polyporales</taxon>
        <taxon>Steccherinaceae</taxon>
        <taxon>Antrodiella</taxon>
    </lineage>
</organism>
<evidence type="ECO:0000313" key="10">
    <source>
        <dbReference type="EMBL" id="THH29834.1"/>
    </source>
</evidence>
<dbReference type="InterPro" id="IPR000340">
    <property type="entry name" value="Dual-sp_phosphatase_cat-dom"/>
</dbReference>
<dbReference type="InterPro" id="IPR016130">
    <property type="entry name" value="Tyr_Pase_AS"/>
</dbReference>
<evidence type="ECO:0000256" key="1">
    <source>
        <dbReference type="ARBA" id="ARBA00008601"/>
    </source>
</evidence>
<dbReference type="PROSITE" id="PS50056">
    <property type="entry name" value="TYR_PHOSPHATASE_2"/>
    <property type="match status" value="1"/>
</dbReference>
<feature type="region of interest" description="Disordered" evidence="7">
    <location>
        <begin position="1"/>
        <end position="36"/>
    </location>
</feature>
<dbReference type="InterPro" id="IPR020405">
    <property type="entry name" value="Atypical_DUSP_subfamA"/>
</dbReference>
<feature type="domain" description="Tyrosine specific protein phosphatases" evidence="9">
    <location>
        <begin position="96"/>
        <end position="160"/>
    </location>
</feature>
<dbReference type="GO" id="GO:0004722">
    <property type="term" value="F:protein serine/threonine phosphatase activity"/>
    <property type="evidence" value="ECO:0007669"/>
    <property type="project" value="UniProtKB-EC"/>
</dbReference>
<comment type="catalytic activity">
    <reaction evidence="5">
        <text>O-phospho-L-threonyl-[protein] + H2O = L-threonyl-[protein] + phosphate</text>
        <dbReference type="Rhea" id="RHEA:47004"/>
        <dbReference type="Rhea" id="RHEA-COMP:11060"/>
        <dbReference type="Rhea" id="RHEA-COMP:11605"/>
        <dbReference type="ChEBI" id="CHEBI:15377"/>
        <dbReference type="ChEBI" id="CHEBI:30013"/>
        <dbReference type="ChEBI" id="CHEBI:43474"/>
        <dbReference type="ChEBI" id="CHEBI:61977"/>
        <dbReference type="EC" id="3.1.3.16"/>
    </reaction>
</comment>
<evidence type="ECO:0000256" key="7">
    <source>
        <dbReference type="SAM" id="MobiDB-lite"/>
    </source>
</evidence>
<dbReference type="Proteomes" id="UP000308730">
    <property type="component" value="Unassembled WGS sequence"/>
</dbReference>
<feature type="compositionally biased region" description="Polar residues" evidence="7">
    <location>
        <begin position="181"/>
        <end position="193"/>
    </location>
</feature>
<comment type="similarity">
    <text evidence="1">Belongs to the protein-tyrosine phosphatase family. Non-receptor class dual specificity subfamily.</text>
</comment>
<proteinExistence type="inferred from homology"/>
<dbReference type="OrthoDB" id="10252009at2759"/>
<dbReference type="PROSITE" id="PS50054">
    <property type="entry name" value="TYR_PHOSPHATASE_DUAL"/>
    <property type="match status" value="1"/>
</dbReference>
<dbReference type="GO" id="GO:0005737">
    <property type="term" value="C:cytoplasm"/>
    <property type="evidence" value="ECO:0007669"/>
    <property type="project" value="TreeGrafter"/>
</dbReference>
<dbReference type="Pfam" id="PF00782">
    <property type="entry name" value="DSPc"/>
    <property type="match status" value="1"/>
</dbReference>
<dbReference type="SMART" id="SM00195">
    <property type="entry name" value="DSPc"/>
    <property type="match status" value="1"/>
</dbReference>
<dbReference type="Gene3D" id="3.90.190.10">
    <property type="entry name" value="Protein tyrosine phosphatase superfamily"/>
    <property type="match status" value="1"/>
</dbReference>
<evidence type="ECO:0000259" key="8">
    <source>
        <dbReference type="PROSITE" id="PS50054"/>
    </source>
</evidence>
<dbReference type="PRINTS" id="PR01909">
    <property type="entry name" value="ADSPHPHTASEA"/>
</dbReference>
<dbReference type="GO" id="GO:0017017">
    <property type="term" value="F:MAP kinase tyrosine/serine/threonine phosphatase activity"/>
    <property type="evidence" value="ECO:0007669"/>
    <property type="project" value="TreeGrafter"/>
</dbReference>
<accession>A0A4S4MU74</accession>
<keyword evidence="2" id="KW-0378">Hydrolase</keyword>
<evidence type="ECO:0000256" key="3">
    <source>
        <dbReference type="ARBA" id="ARBA00022912"/>
    </source>
</evidence>
<dbReference type="GO" id="GO:0043409">
    <property type="term" value="P:negative regulation of MAPK cascade"/>
    <property type="evidence" value="ECO:0007669"/>
    <property type="project" value="TreeGrafter"/>
</dbReference>
<evidence type="ECO:0000256" key="2">
    <source>
        <dbReference type="ARBA" id="ARBA00022801"/>
    </source>
</evidence>
<reference evidence="10 11" key="1">
    <citation type="submission" date="2019-02" db="EMBL/GenBank/DDBJ databases">
        <title>Genome sequencing of the rare red list fungi Antrodiella citrinella (Flaviporus citrinellus).</title>
        <authorList>
            <person name="Buettner E."/>
            <person name="Kellner H."/>
        </authorList>
    </citation>
    <scope>NUCLEOTIDE SEQUENCE [LARGE SCALE GENOMIC DNA]</scope>
    <source>
        <strain evidence="10 11">DSM 108506</strain>
    </source>
</reference>
<dbReference type="SUPFAM" id="SSF52799">
    <property type="entry name" value="(Phosphotyrosine protein) phosphatases II"/>
    <property type="match status" value="1"/>
</dbReference>
<evidence type="ECO:0000256" key="5">
    <source>
        <dbReference type="ARBA" id="ARBA00048336"/>
    </source>
</evidence>
<dbReference type="EMBL" id="SGPM01000105">
    <property type="protein sequence ID" value="THH29834.1"/>
    <property type="molecule type" value="Genomic_DNA"/>
</dbReference>
<dbReference type="PANTHER" id="PTHR10159">
    <property type="entry name" value="DUAL SPECIFICITY PROTEIN PHOSPHATASE"/>
    <property type="match status" value="1"/>
</dbReference>
<feature type="domain" description="Tyrosine-protein phosphatase" evidence="8">
    <location>
        <begin position="39"/>
        <end position="182"/>
    </location>
</feature>
<feature type="active site" description="Phosphocysteine intermediate" evidence="6">
    <location>
        <position position="127"/>
    </location>
</feature>
<evidence type="ECO:0008006" key="12">
    <source>
        <dbReference type="Google" id="ProtNLM"/>
    </source>
</evidence>
<protein>
    <recommendedName>
        <fullName evidence="12">Protein-tyrosine-phosphatase</fullName>
    </recommendedName>
</protein>
<comment type="catalytic activity">
    <reaction evidence="4">
        <text>O-phospho-L-seryl-[protein] + H2O = L-seryl-[protein] + phosphate</text>
        <dbReference type="Rhea" id="RHEA:20629"/>
        <dbReference type="Rhea" id="RHEA-COMP:9863"/>
        <dbReference type="Rhea" id="RHEA-COMP:11604"/>
        <dbReference type="ChEBI" id="CHEBI:15377"/>
        <dbReference type="ChEBI" id="CHEBI:29999"/>
        <dbReference type="ChEBI" id="CHEBI:43474"/>
        <dbReference type="ChEBI" id="CHEBI:83421"/>
        <dbReference type="EC" id="3.1.3.16"/>
    </reaction>
</comment>
<evidence type="ECO:0000259" key="9">
    <source>
        <dbReference type="PROSITE" id="PS50056"/>
    </source>
</evidence>
<dbReference type="PROSITE" id="PS00383">
    <property type="entry name" value="TYR_PHOSPHATASE_1"/>
    <property type="match status" value="1"/>
</dbReference>
<dbReference type="AlphaFoldDB" id="A0A4S4MU74"/>
<feature type="region of interest" description="Disordered" evidence="7">
    <location>
        <begin position="180"/>
        <end position="234"/>
    </location>
</feature>
<keyword evidence="11" id="KW-1185">Reference proteome</keyword>
<dbReference type="InterPro" id="IPR020422">
    <property type="entry name" value="TYR_PHOSPHATASE_DUAL_dom"/>
</dbReference>
<evidence type="ECO:0000256" key="6">
    <source>
        <dbReference type="PIRSR" id="PIRSR620405-1"/>
    </source>
</evidence>
<dbReference type="InterPro" id="IPR000387">
    <property type="entry name" value="Tyr_Pase_dom"/>
</dbReference>
<dbReference type="GO" id="GO:0033550">
    <property type="term" value="F:MAP kinase tyrosine phosphatase activity"/>
    <property type="evidence" value="ECO:0007669"/>
    <property type="project" value="TreeGrafter"/>
</dbReference>
<dbReference type="InterPro" id="IPR029021">
    <property type="entry name" value="Prot-tyrosine_phosphatase-like"/>
</dbReference>
<evidence type="ECO:0000256" key="4">
    <source>
        <dbReference type="ARBA" id="ARBA00047761"/>
    </source>
</evidence>
<keyword evidence="3" id="KW-0904">Protein phosphatase</keyword>
<evidence type="ECO:0000313" key="11">
    <source>
        <dbReference type="Proteomes" id="UP000308730"/>
    </source>
</evidence>
<dbReference type="PANTHER" id="PTHR10159:SF511">
    <property type="entry name" value="DUAL SPECIFICITY PROTEIN PHOSPHATASE 1"/>
    <property type="match status" value="1"/>
</dbReference>
<dbReference type="CDD" id="cd14498">
    <property type="entry name" value="DSP"/>
    <property type="match status" value="1"/>
</dbReference>
<feature type="compositionally biased region" description="Basic residues" evidence="7">
    <location>
        <begin position="215"/>
        <end position="224"/>
    </location>
</feature>
<dbReference type="GO" id="GO:0008330">
    <property type="term" value="F:protein tyrosine/threonine phosphatase activity"/>
    <property type="evidence" value="ECO:0007669"/>
    <property type="project" value="TreeGrafter"/>
</dbReference>